<feature type="transmembrane region" description="Helical" evidence="7">
    <location>
        <begin position="58"/>
        <end position="76"/>
    </location>
</feature>
<evidence type="ECO:0000256" key="4">
    <source>
        <dbReference type="ARBA" id="ARBA00022692"/>
    </source>
</evidence>
<dbReference type="GO" id="GO:0005886">
    <property type="term" value="C:plasma membrane"/>
    <property type="evidence" value="ECO:0007669"/>
    <property type="project" value="UniProtKB-SubCell"/>
</dbReference>
<feature type="transmembrane region" description="Helical" evidence="7">
    <location>
        <begin position="264"/>
        <end position="284"/>
    </location>
</feature>
<keyword evidence="2" id="KW-0813">Transport</keyword>
<feature type="transmembrane region" description="Helical" evidence="7">
    <location>
        <begin position="109"/>
        <end position="127"/>
    </location>
</feature>
<feature type="transmembrane region" description="Helical" evidence="7">
    <location>
        <begin position="315"/>
        <end position="340"/>
    </location>
</feature>
<feature type="transmembrane region" description="Helical" evidence="7">
    <location>
        <begin position="179"/>
        <end position="198"/>
    </location>
</feature>
<comment type="subcellular location">
    <subcellularLocation>
        <location evidence="1">Cell membrane</location>
        <topology evidence="1">Multi-pass membrane protein</topology>
    </subcellularLocation>
</comment>
<evidence type="ECO:0000313" key="9">
    <source>
        <dbReference type="Proteomes" id="UP000295066"/>
    </source>
</evidence>
<evidence type="ECO:0000256" key="2">
    <source>
        <dbReference type="ARBA" id="ARBA00022448"/>
    </source>
</evidence>
<feature type="transmembrane region" description="Helical" evidence="7">
    <location>
        <begin position="230"/>
        <end position="252"/>
    </location>
</feature>
<reference evidence="8 9" key="1">
    <citation type="submission" date="2019-03" db="EMBL/GenBank/DDBJ databases">
        <title>Genomic Encyclopedia of Type Strains, Phase IV (KMG-IV): sequencing the most valuable type-strain genomes for metagenomic binning, comparative biology and taxonomic classification.</title>
        <authorList>
            <person name="Goeker M."/>
        </authorList>
    </citation>
    <scope>NUCLEOTIDE SEQUENCE [LARGE SCALE GENOMIC DNA]</scope>
    <source>
        <strain evidence="8 9">DSM 25964</strain>
    </source>
</reference>
<dbReference type="EMBL" id="SORI01000005">
    <property type="protein sequence ID" value="TDY61703.1"/>
    <property type="molecule type" value="Genomic_DNA"/>
</dbReference>
<dbReference type="Pfam" id="PF05977">
    <property type="entry name" value="MFS_3"/>
    <property type="match status" value="1"/>
</dbReference>
<keyword evidence="6 7" id="KW-0472">Membrane</keyword>
<dbReference type="OrthoDB" id="9763297at2"/>
<evidence type="ECO:0000313" key="8">
    <source>
        <dbReference type="EMBL" id="TDY61703.1"/>
    </source>
</evidence>
<dbReference type="Proteomes" id="UP000295066">
    <property type="component" value="Unassembled WGS sequence"/>
</dbReference>
<feature type="transmembrane region" description="Helical" evidence="7">
    <location>
        <begin position="291"/>
        <end position="309"/>
    </location>
</feature>
<dbReference type="AlphaFoldDB" id="A0A4R8M875"/>
<feature type="transmembrane region" description="Helical" evidence="7">
    <location>
        <begin position="352"/>
        <end position="372"/>
    </location>
</feature>
<evidence type="ECO:0000256" key="1">
    <source>
        <dbReference type="ARBA" id="ARBA00004651"/>
    </source>
</evidence>
<dbReference type="RefSeq" id="WP_133957149.1">
    <property type="nucleotide sequence ID" value="NZ_SORI01000005.1"/>
</dbReference>
<dbReference type="PANTHER" id="PTHR23513:SF11">
    <property type="entry name" value="STAPHYLOFERRIN A TRANSPORTER"/>
    <property type="match status" value="1"/>
</dbReference>
<keyword evidence="4 7" id="KW-0812">Transmembrane</keyword>
<dbReference type="CDD" id="cd06173">
    <property type="entry name" value="MFS_MefA_like"/>
    <property type="match status" value="1"/>
</dbReference>
<sequence length="419" mass="45887">MPDWEKSTLFRAFRHRNFRLFYMGQIVSLSGLWMQRVAMNWLVYRITGSPLLLGTVDFMTQIPVLLFGSFTGAFLEGRNLRRIIMICQTISMLHALTLAFLTLSGMVEYWHILILAAIIGISDSFEVPARQGFTIRLVEDEKDLGNGIALTSTLFNVTRLVGPSIAGMVIAVVGEGICFLMNGMAYSATLTALFLMRFRKPLVTDQVRKSVLEGMKEGVRYVASFLPLRNYLGAIALVSFFAFPYMVLLPVFAREILGGGPRTLGFLMGATGLGALAGSVRLALRKSPVGLGKIMAVSCVLLGFSMAAFSLSRVFYLSLALMACLGFFMVSTLVSCNTLVQTLVDEDKRNRVMSLFIVCAMGITPIGSLNAGWLATHIGAPATLFAGGAVSLVIGLLLLRAWPSMWALSEPVYRRKNLL</sequence>
<evidence type="ECO:0000256" key="7">
    <source>
        <dbReference type="SAM" id="Phobius"/>
    </source>
</evidence>
<name>A0A4R8M875_9BACT</name>
<accession>A0A4R8M875</accession>
<dbReference type="SUPFAM" id="SSF103473">
    <property type="entry name" value="MFS general substrate transporter"/>
    <property type="match status" value="1"/>
</dbReference>
<evidence type="ECO:0000256" key="6">
    <source>
        <dbReference type="ARBA" id="ARBA00023136"/>
    </source>
</evidence>
<gene>
    <name evidence="8" type="ORF">C8D99_105116</name>
</gene>
<organism evidence="8 9">
    <name type="scientific">Aminivibrio pyruvatiphilus</name>
    <dbReference type="NCBI Taxonomy" id="1005740"/>
    <lineage>
        <taxon>Bacteria</taxon>
        <taxon>Thermotogati</taxon>
        <taxon>Synergistota</taxon>
        <taxon>Synergistia</taxon>
        <taxon>Synergistales</taxon>
        <taxon>Aminobacteriaceae</taxon>
        <taxon>Aminivibrio</taxon>
    </lineage>
</organism>
<evidence type="ECO:0000256" key="3">
    <source>
        <dbReference type="ARBA" id="ARBA00022475"/>
    </source>
</evidence>
<dbReference type="InterPro" id="IPR036259">
    <property type="entry name" value="MFS_trans_sf"/>
</dbReference>
<feature type="transmembrane region" description="Helical" evidence="7">
    <location>
        <begin position="378"/>
        <end position="399"/>
    </location>
</feature>
<keyword evidence="5 7" id="KW-1133">Transmembrane helix</keyword>
<dbReference type="PANTHER" id="PTHR23513">
    <property type="entry name" value="INTEGRAL MEMBRANE EFFLUX PROTEIN-RELATED"/>
    <property type="match status" value="1"/>
</dbReference>
<protein>
    <submittedName>
        <fullName evidence="8">Putative MFS family arabinose efflux permease</fullName>
    </submittedName>
</protein>
<comment type="caution">
    <text evidence="8">The sequence shown here is derived from an EMBL/GenBank/DDBJ whole genome shotgun (WGS) entry which is preliminary data.</text>
</comment>
<feature type="transmembrane region" description="Helical" evidence="7">
    <location>
        <begin position="20"/>
        <end position="38"/>
    </location>
</feature>
<proteinExistence type="predicted"/>
<keyword evidence="9" id="KW-1185">Reference proteome</keyword>
<dbReference type="InterPro" id="IPR010290">
    <property type="entry name" value="TM_effector"/>
</dbReference>
<dbReference type="Gene3D" id="1.20.1250.20">
    <property type="entry name" value="MFS general substrate transporter like domains"/>
    <property type="match status" value="1"/>
</dbReference>
<evidence type="ECO:0000256" key="5">
    <source>
        <dbReference type="ARBA" id="ARBA00022989"/>
    </source>
</evidence>
<keyword evidence="3" id="KW-1003">Cell membrane</keyword>